<evidence type="ECO:0000256" key="2">
    <source>
        <dbReference type="ARBA" id="ARBA00022723"/>
    </source>
</evidence>
<evidence type="ECO:0000313" key="12">
    <source>
        <dbReference type="EMBL" id="GJT20375.1"/>
    </source>
</evidence>
<protein>
    <submittedName>
        <fullName evidence="12">Retrotransposon-related protein</fullName>
    </submittedName>
</protein>
<keyword evidence="13" id="KW-1185">Reference proteome</keyword>
<gene>
    <name evidence="12" type="ORF">Tco_0890312</name>
</gene>
<name>A0ABQ5C044_9ASTR</name>
<dbReference type="PANTHER" id="PTHR37984">
    <property type="entry name" value="PROTEIN CBG26694"/>
    <property type="match status" value="1"/>
</dbReference>
<evidence type="ECO:0000256" key="9">
    <source>
        <dbReference type="ARBA" id="ARBA00023125"/>
    </source>
</evidence>
<sequence length="466" mass="54033">MKWLPKLMGFDYEEGQTKKHYSWVNDQLLRKGKLVVGTNEQLRQELLHYVHDGSIGGHSGVKTATHKICSLFYWKGLRKQVKQLIRECLVCQKYKPDLSAYPGLLQPLPIPKFVWSSISIDFIEGLPKSQGYNVIFVVVDRLTKYAHFIPLTHPFTAVHVAQAFLDNVCKLHGMPESIISDRDKVFLSLFWNELFVLLKVKLQMSTAYHPQSDGQTEVVNRCLETYLRCMTGEHPQEWSKWLPLAELGYNSNYHSAIKATPFEALYGQPPHVHVPYMGGMSRVDAMDRTHVAREKVVRLLKFHLERAQNRMKQQTDKHRSERVLEVGDWVWLKLQPHRQVSLRQGKQNKLSPKYFGPFEITSRVGEVAYKLKLPDYSQIHDVFHVSQLKKCKGNHQGTVLVPLPQLNKESLIEMQPMKLLDRKMVKRGNAMTVYGLIQWTNGDVQDATWELLEELCQRFPEFDLDS</sequence>
<keyword evidence="10" id="KW-0233">DNA recombination</keyword>
<evidence type="ECO:0000259" key="11">
    <source>
        <dbReference type="PROSITE" id="PS50994"/>
    </source>
</evidence>
<dbReference type="Proteomes" id="UP001151760">
    <property type="component" value="Unassembled WGS sequence"/>
</dbReference>
<dbReference type="SUPFAM" id="SSF53098">
    <property type="entry name" value="Ribonuclease H-like"/>
    <property type="match status" value="1"/>
</dbReference>
<comment type="caution">
    <text evidence="12">The sequence shown here is derived from an EMBL/GenBank/DDBJ whole genome shotgun (WGS) entry which is preliminary data.</text>
</comment>
<keyword evidence="3" id="KW-0064">Aspartyl protease</keyword>
<evidence type="ECO:0000256" key="4">
    <source>
        <dbReference type="ARBA" id="ARBA00022801"/>
    </source>
</evidence>
<dbReference type="PANTHER" id="PTHR37984:SF5">
    <property type="entry name" value="PROTEIN NYNRIN-LIKE"/>
    <property type="match status" value="1"/>
</dbReference>
<keyword evidence="9" id="KW-0238">DNA-binding</keyword>
<organism evidence="12 13">
    <name type="scientific">Tanacetum coccineum</name>
    <dbReference type="NCBI Taxonomy" id="301880"/>
    <lineage>
        <taxon>Eukaryota</taxon>
        <taxon>Viridiplantae</taxon>
        <taxon>Streptophyta</taxon>
        <taxon>Embryophyta</taxon>
        <taxon>Tracheophyta</taxon>
        <taxon>Spermatophyta</taxon>
        <taxon>Magnoliopsida</taxon>
        <taxon>eudicotyledons</taxon>
        <taxon>Gunneridae</taxon>
        <taxon>Pentapetalae</taxon>
        <taxon>asterids</taxon>
        <taxon>campanulids</taxon>
        <taxon>Asterales</taxon>
        <taxon>Asteraceae</taxon>
        <taxon>Asteroideae</taxon>
        <taxon>Anthemideae</taxon>
        <taxon>Anthemidinae</taxon>
        <taxon>Tanacetum</taxon>
    </lineage>
</organism>
<dbReference type="Gene3D" id="1.10.340.70">
    <property type="match status" value="1"/>
</dbReference>
<keyword evidence="1" id="KW-0645">Protease</keyword>
<evidence type="ECO:0000256" key="1">
    <source>
        <dbReference type="ARBA" id="ARBA00022670"/>
    </source>
</evidence>
<reference evidence="12" key="2">
    <citation type="submission" date="2022-01" db="EMBL/GenBank/DDBJ databases">
        <authorList>
            <person name="Yamashiro T."/>
            <person name="Shiraishi A."/>
            <person name="Satake H."/>
            <person name="Nakayama K."/>
        </authorList>
    </citation>
    <scope>NUCLEOTIDE SEQUENCE</scope>
</reference>
<dbReference type="InterPro" id="IPR036397">
    <property type="entry name" value="RNaseH_sf"/>
</dbReference>
<evidence type="ECO:0000256" key="7">
    <source>
        <dbReference type="ARBA" id="ARBA00022918"/>
    </source>
</evidence>
<evidence type="ECO:0000313" key="13">
    <source>
        <dbReference type="Proteomes" id="UP001151760"/>
    </source>
</evidence>
<dbReference type="PROSITE" id="PS50994">
    <property type="entry name" value="INTEGRASE"/>
    <property type="match status" value="1"/>
</dbReference>
<dbReference type="Pfam" id="PF17921">
    <property type="entry name" value="Integrase_H2C2"/>
    <property type="match status" value="1"/>
</dbReference>
<evidence type="ECO:0000256" key="10">
    <source>
        <dbReference type="ARBA" id="ARBA00023172"/>
    </source>
</evidence>
<keyword evidence="4" id="KW-0378">Hydrolase</keyword>
<reference evidence="12" key="1">
    <citation type="journal article" date="2022" name="Int. J. Mol. Sci.">
        <title>Draft Genome of Tanacetum Coccineum: Genomic Comparison of Closely Related Tanacetum-Family Plants.</title>
        <authorList>
            <person name="Yamashiro T."/>
            <person name="Shiraishi A."/>
            <person name="Nakayama K."/>
            <person name="Satake H."/>
        </authorList>
    </citation>
    <scope>NUCLEOTIDE SEQUENCE</scope>
</reference>
<evidence type="ECO:0000256" key="6">
    <source>
        <dbReference type="ARBA" id="ARBA00022908"/>
    </source>
</evidence>
<dbReference type="Gene3D" id="3.30.420.10">
    <property type="entry name" value="Ribonuclease H-like superfamily/Ribonuclease H"/>
    <property type="match status" value="1"/>
</dbReference>
<feature type="domain" description="Integrase catalytic" evidence="11">
    <location>
        <begin position="105"/>
        <end position="269"/>
    </location>
</feature>
<dbReference type="InterPro" id="IPR001584">
    <property type="entry name" value="Integrase_cat-core"/>
</dbReference>
<dbReference type="Pfam" id="PF24626">
    <property type="entry name" value="SH3_Tf2-1"/>
    <property type="match status" value="1"/>
</dbReference>
<accession>A0ABQ5C044</accession>
<dbReference type="EMBL" id="BQNB010013797">
    <property type="protein sequence ID" value="GJT20375.1"/>
    <property type="molecule type" value="Genomic_DNA"/>
</dbReference>
<proteinExistence type="predicted"/>
<keyword evidence="8" id="KW-0239">DNA-directed DNA polymerase</keyword>
<evidence type="ECO:0000256" key="5">
    <source>
        <dbReference type="ARBA" id="ARBA00022842"/>
    </source>
</evidence>
<dbReference type="InterPro" id="IPR041588">
    <property type="entry name" value="Integrase_H2C2"/>
</dbReference>
<keyword evidence="7" id="KW-0695">RNA-directed DNA polymerase</keyword>
<evidence type="ECO:0000256" key="8">
    <source>
        <dbReference type="ARBA" id="ARBA00022932"/>
    </source>
</evidence>
<keyword evidence="6" id="KW-0229">DNA integration</keyword>
<keyword evidence="2" id="KW-0479">Metal-binding</keyword>
<keyword evidence="8" id="KW-0548">Nucleotidyltransferase</keyword>
<evidence type="ECO:0000256" key="3">
    <source>
        <dbReference type="ARBA" id="ARBA00022750"/>
    </source>
</evidence>
<dbReference type="InterPro" id="IPR012337">
    <property type="entry name" value="RNaseH-like_sf"/>
</dbReference>
<dbReference type="InterPro" id="IPR050951">
    <property type="entry name" value="Retrovirus_Pol_polyprotein"/>
</dbReference>
<keyword evidence="5" id="KW-0460">Magnesium</keyword>
<dbReference type="InterPro" id="IPR056924">
    <property type="entry name" value="SH3_Tf2-1"/>
</dbReference>
<keyword evidence="8" id="KW-0808">Transferase</keyword>